<name>A0ABQ9DAL0_9PASS</name>
<dbReference type="Proteomes" id="UP001145742">
    <property type="component" value="Unassembled WGS sequence"/>
</dbReference>
<evidence type="ECO:0000313" key="1">
    <source>
        <dbReference type="EMBL" id="KAJ7417818.1"/>
    </source>
</evidence>
<sequence length="119" mass="13471">MAEEITEPLSIISQQSWLISLETVSRTLVLGKIMEQIILSAIMWHLEDNQGSGPASLCLGYLTSLIFYDKKLGEECTKKILVQQLHNQVIEQQQVHEARIYMAISQLVSYHFPKLNGGI</sequence>
<reference evidence="1" key="1">
    <citation type="submission" date="2019-10" db="EMBL/GenBank/DDBJ databases">
        <authorList>
            <person name="Soares A.E.R."/>
            <person name="Aleixo A."/>
            <person name="Schneider P."/>
            <person name="Miyaki C.Y."/>
            <person name="Schneider M.P."/>
            <person name="Mello C."/>
            <person name="Vasconcelos A.T.R."/>
        </authorList>
    </citation>
    <scope>NUCLEOTIDE SEQUENCE</scope>
    <source>
        <tissue evidence="1">Muscle</tissue>
    </source>
</reference>
<accession>A0ABQ9DAL0</accession>
<evidence type="ECO:0000313" key="2">
    <source>
        <dbReference type="Proteomes" id="UP001145742"/>
    </source>
</evidence>
<organism evidence="1 2">
    <name type="scientific">Willisornis vidua</name>
    <name type="common">Xingu scale-backed antbird</name>
    <dbReference type="NCBI Taxonomy" id="1566151"/>
    <lineage>
        <taxon>Eukaryota</taxon>
        <taxon>Metazoa</taxon>
        <taxon>Chordata</taxon>
        <taxon>Craniata</taxon>
        <taxon>Vertebrata</taxon>
        <taxon>Euteleostomi</taxon>
        <taxon>Archelosauria</taxon>
        <taxon>Archosauria</taxon>
        <taxon>Dinosauria</taxon>
        <taxon>Saurischia</taxon>
        <taxon>Theropoda</taxon>
        <taxon>Coelurosauria</taxon>
        <taxon>Aves</taxon>
        <taxon>Neognathae</taxon>
        <taxon>Neoaves</taxon>
        <taxon>Telluraves</taxon>
        <taxon>Australaves</taxon>
        <taxon>Passeriformes</taxon>
        <taxon>Thamnophilidae</taxon>
        <taxon>Willisornis</taxon>
    </lineage>
</organism>
<comment type="caution">
    <text evidence="1">The sequence shown here is derived from an EMBL/GenBank/DDBJ whole genome shotgun (WGS) entry which is preliminary data.</text>
</comment>
<proteinExistence type="predicted"/>
<protein>
    <submittedName>
        <fullName evidence="1">Uncharacterized protein</fullName>
    </submittedName>
</protein>
<dbReference type="EMBL" id="WHWB01033733">
    <property type="protein sequence ID" value="KAJ7417818.1"/>
    <property type="molecule type" value="Genomic_DNA"/>
</dbReference>
<gene>
    <name evidence="1" type="ORF">WISP_62691</name>
</gene>
<keyword evidence="2" id="KW-1185">Reference proteome</keyword>